<feature type="compositionally biased region" description="Basic and acidic residues" evidence="1">
    <location>
        <begin position="497"/>
        <end position="512"/>
    </location>
</feature>
<evidence type="ECO:0000313" key="3">
    <source>
        <dbReference type="EMBL" id="MDD7966808.1"/>
    </source>
</evidence>
<feature type="compositionally biased region" description="Acidic residues" evidence="1">
    <location>
        <begin position="284"/>
        <end position="298"/>
    </location>
</feature>
<feature type="compositionally biased region" description="Acidic residues" evidence="1">
    <location>
        <begin position="306"/>
        <end position="321"/>
    </location>
</feature>
<feature type="region of interest" description="Disordered" evidence="1">
    <location>
        <begin position="497"/>
        <end position="521"/>
    </location>
</feature>
<name>A0ABT5SVB6_9PSEU</name>
<gene>
    <name evidence="3" type="ORF">PGB27_15845</name>
</gene>
<keyword evidence="4" id="KW-1185">Reference proteome</keyword>
<feature type="region of interest" description="Disordered" evidence="1">
    <location>
        <begin position="272"/>
        <end position="371"/>
    </location>
</feature>
<dbReference type="Proteomes" id="UP001300763">
    <property type="component" value="Unassembled WGS sequence"/>
</dbReference>
<accession>A0ABT5SVB6</accession>
<comment type="caution">
    <text evidence="3">The sequence shown here is derived from an EMBL/GenBank/DDBJ whole genome shotgun (WGS) entry which is preliminary data.</text>
</comment>
<feature type="compositionally biased region" description="Low complexity" evidence="1">
    <location>
        <begin position="322"/>
        <end position="333"/>
    </location>
</feature>
<dbReference type="Pfam" id="PF02720">
    <property type="entry name" value="DUF222"/>
    <property type="match status" value="1"/>
</dbReference>
<dbReference type="EMBL" id="JAQZAO010000006">
    <property type="protein sequence ID" value="MDD7966808.1"/>
    <property type="molecule type" value="Genomic_DNA"/>
</dbReference>
<sequence>MSIDHDLRPGLAAELPECALDARLVDRLDEVAPASLTGEDLAAYVRARWQLQSRATAQLLEALHHLGRAEAARTERRSGLDEFSGDEVSGLLGWSRTMSARKLDLADDLLVRLPEVGDALHEGRIDEPKARTFCEWTSDLSDDHAHAACRLVLPEAPELPVGALRERLEQVVLALDPDWAERRRKRAESRARVLLSPNPSGTANLSFCDAPTPDGIASQARIDALAAAVRHLGVLTPIGALRLQVGMRLLDGSTAGMTDRDIALLLAAEYHAEPSPTEDRPAEPSDDEGGDDKDGPDDDPGHDPDDGPGDSPDDGPLDPDGDAGPAADDAPADSSRRPTPGQGRLELPGLPDDPEPPGPAMPPAALDRTPGCLRQGSVEVRLRLTTALGLDELPGSVTGYGAVLPHDARALLWGHRHGEWRVVLTDPDGRLDQVLLARRRPARHPGPRGRHRTRGHGSRRTAAIVELQVPTTVLAGLRPDDHGVWAPLLTELQQRLAERGRHDHDRPGRPPDADAGLDEWARRRPGVEVDRWTRTRDRHCVAPACRRSAHRADLDHTRDHAVGGPTATWNLGAWCQHHHRAKHHGGWRVRQPAPGRFVIRTRAGVTHTTAPRRVLEPLPTPCPTAQPRPLPDDGWDDHPEPPDPDWLTKVAPKAATTLQRAPRARTSRTDLPDEPPF</sequence>
<feature type="compositionally biased region" description="Pro residues" evidence="1">
    <location>
        <begin position="618"/>
        <end position="629"/>
    </location>
</feature>
<dbReference type="InterPro" id="IPR003615">
    <property type="entry name" value="HNH_nuc"/>
</dbReference>
<reference evidence="3 4" key="1">
    <citation type="submission" date="2023-02" db="EMBL/GenBank/DDBJ databases">
        <title>Genome sequencing required for Actinomycetospora new species description.</title>
        <authorList>
            <person name="Saimee Y."/>
            <person name="Duangmal K."/>
        </authorList>
    </citation>
    <scope>NUCLEOTIDE SEQUENCE [LARGE SCALE GENOMIC DNA]</scope>
    <source>
        <strain evidence="3 4">DW7H6</strain>
    </source>
</reference>
<proteinExistence type="predicted"/>
<dbReference type="RefSeq" id="WP_274201338.1">
    <property type="nucleotide sequence ID" value="NZ_JAQZAO010000006.1"/>
</dbReference>
<organism evidence="3 4">
    <name type="scientific">Actinomycetospora lemnae</name>
    <dbReference type="NCBI Taxonomy" id="3019891"/>
    <lineage>
        <taxon>Bacteria</taxon>
        <taxon>Bacillati</taxon>
        <taxon>Actinomycetota</taxon>
        <taxon>Actinomycetes</taxon>
        <taxon>Pseudonocardiales</taxon>
        <taxon>Pseudonocardiaceae</taxon>
        <taxon>Actinomycetospora</taxon>
    </lineage>
</organism>
<dbReference type="InterPro" id="IPR003870">
    <property type="entry name" value="DUF222"/>
</dbReference>
<evidence type="ECO:0000259" key="2">
    <source>
        <dbReference type="Pfam" id="PF02720"/>
    </source>
</evidence>
<evidence type="ECO:0000256" key="1">
    <source>
        <dbReference type="SAM" id="MobiDB-lite"/>
    </source>
</evidence>
<evidence type="ECO:0000313" key="4">
    <source>
        <dbReference type="Proteomes" id="UP001300763"/>
    </source>
</evidence>
<protein>
    <submittedName>
        <fullName evidence="3">DUF222 domain-containing protein</fullName>
    </submittedName>
</protein>
<dbReference type="CDD" id="cd00085">
    <property type="entry name" value="HNHc"/>
    <property type="match status" value="1"/>
</dbReference>
<feature type="region of interest" description="Disordered" evidence="1">
    <location>
        <begin position="614"/>
        <end position="677"/>
    </location>
</feature>
<feature type="domain" description="DUF222" evidence="2">
    <location>
        <begin position="53"/>
        <end position="229"/>
    </location>
</feature>